<gene>
    <name evidence="5" type="ORF">E1B28_013516</name>
</gene>
<dbReference type="InterPro" id="IPR020846">
    <property type="entry name" value="MFS_dom"/>
</dbReference>
<dbReference type="EMBL" id="CM032189">
    <property type="protein sequence ID" value="KAG7087561.1"/>
    <property type="molecule type" value="Genomic_DNA"/>
</dbReference>
<dbReference type="PANTHER" id="PTHR11360:SF284">
    <property type="entry name" value="EG:103B4.3 PROTEIN-RELATED"/>
    <property type="match status" value="1"/>
</dbReference>
<dbReference type="OrthoDB" id="6509908at2759"/>
<evidence type="ECO:0000256" key="2">
    <source>
        <dbReference type="ARBA" id="ARBA00006727"/>
    </source>
</evidence>
<comment type="caution">
    <text evidence="5">The sequence shown here is derived from an EMBL/GenBank/DDBJ whole genome shotgun (WGS) entry which is preliminary data.</text>
</comment>
<dbReference type="SUPFAM" id="SSF103473">
    <property type="entry name" value="MFS general substrate transporter"/>
    <property type="match status" value="1"/>
</dbReference>
<comment type="similarity">
    <text evidence="2">Belongs to the major facilitator superfamily. Monocarboxylate porter (TC 2.A.1.13) family.</text>
</comment>
<dbReference type="KEGG" id="more:E1B28_013516"/>
<dbReference type="InterPro" id="IPR036259">
    <property type="entry name" value="MFS_trans_sf"/>
</dbReference>
<feature type="transmembrane region" description="Helical" evidence="3">
    <location>
        <begin position="107"/>
        <end position="126"/>
    </location>
</feature>
<evidence type="ECO:0000313" key="5">
    <source>
        <dbReference type="EMBL" id="KAG7087561.1"/>
    </source>
</evidence>
<protein>
    <recommendedName>
        <fullName evidence="4">Major facilitator superfamily (MFS) profile domain-containing protein</fullName>
    </recommendedName>
</protein>
<keyword evidence="3" id="KW-1133">Transmembrane helix</keyword>
<sequence length="451" mass="48585">MYPETKRSTMVLGATTAAAAHEKVYKKSGEPIVVEVKPVPLASGDAEDEIAPLQEGNEPPPDGGLRAWMVVFGAFCSSFTTFGYINAWGVFQAFYEQNILRNEPGSTIAWIGSVQYSLLFLPGLIVGRLFDLGYFRVNLIWASLLLVLSIILVPECKVYWHFVLCQGFATGIAAGTIFGPCIAIVTQWFNKRRGLALGLFTTGSAAGGTVIPITVRTLLPRIGFPWTMRVLGLIVAVVQLMAILTLKRRTPPGQTSSGGFLSFGCFKSAPYSVYCLSTFTVFLGFYTLLTYVTTTATSLGLPENISFYFVAISNASSGLGRIFAGLVADRYGALNVMIPLTAICGFMTYAWPFAKTEGQLIAICIIYGFCTGSYAALIPGPVIPMGDLKQVGHRIGIMLTLLAFGGLLGPPVSGRVYSVYGLKPMGFFAGSMILFGVTLMCVARVLLSRKK</sequence>
<feature type="transmembrane region" description="Helical" evidence="3">
    <location>
        <begin position="395"/>
        <end position="413"/>
    </location>
</feature>
<dbReference type="GO" id="GO:0022857">
    <property type="term" value="F:transmembrane transporter activity"/>
    <property type="evidence" value="ECO:0007669"/>
    <property type="project" value="InterPro"/>
</dbReference>
<feature type="transmembrane region" description="Helical" evidence="3">
    <location>
        <begin position="360"/>
        <end position="383"/>
    </location>
</feature>
<organism evidence="5 6">
    <name type="scientific">Marasmius oreades</name>
    <name type="common">fairy-ring Marasmius</name>
    <dbReference type="NCBI Taxonomy" id="181124"/>
    <lineage>
        <taxon>Eukaryota</taxon>
        <taxon>Fungi</taxon>
        <taxon>Dikarya</taxon>
        <taxon>Basidiomycota</taxon>
        <taxon>Agaricomycotina</taxon>
        <taxon>Agaricomycetes</taxon>
        <taxon>Agaricomycetidae</taxon>
        <taxon>Agaricales</taxon>
        <taxon>Marasmiineae</taxon>
        <taxon>Marasmiaceae</taxon>
        <taxon>Marasmius</taxon>
    </lineage>
</organism>
<dbReference type="Gene3D" id="1.20.1250.20">
    <property type="entry name" value="MFS general substrate transporter like domains"/>
    <property type="match status" value="2"/>
</dbReference>
<dbReference type="Proteomes" id="UP001049176">
    <property type="component" value="Chromosome 9"/>
</dbReference>
<dbReference type="RefSeq" id="XP_043004032.1">
    <property type="nucleotide sequence ID" value="XM_043158678.1"/>
</dbReference>
<comment type="subcellular location">
    <subcellularLocation>
        <location evidence="1">Membrane</location>
        <topology evidence="1">Multi-pass membrane protein</topology>
    </subcellularLocation>
</comment>
<feature type="transmembrane region" description="Helical" evidence="3">
    <location>
        <begin position="305"/>
        <end position="324"/>
    </location>
</feature>
<evidence type="ECO:0000259" key="4">
    <source>
        <dbReference type="PROSITE" id="PS50850"/>
    </source>
</evidence>
<accession>A0A9P7RQT1</accession>
<dbReference type="Pfam" id="PF07690">
    <property type="entry name" value="MFS_1"/>
    <property type="match status" value="1"/>
</dbReference>
<reference evidence="5" key="1">
    <citation type="journal article" date="2021" name="Genome Biol. Evol.">
        <title>The assembled and annotated genome of the fairy-ring fungus Marasmius oreades.</title>
        <authorList>
            <person name="Hiltunen M."/>
            <person name="Ament-Velasquez S.L."/>
            <person name="Johannesson H."/>
        </authorList>
    </citation>
    <scope>NUCLEOTIDE SEQUENCE</scope>
    <source>
        <strain evidence="5">03SP1</strain>
    </source>
</reference>
<dbReference type="PANTHER" id="PTHR11360">
    <property type="entry name" value="MONOCARBOXYLATE TRANSPORTER"/>
    <property type="match status" value="1"/>
</dbReference>
<feature type="transmembrane region" description="Helical" evidence="3">
    <location>
        <begin position="226"/>
        <end position="246"/>
    </location>
</feature>
<keyword evidence="3" id="KW-0472">Membrane</keyword>
<feature type="transmembrane region" description="Helical" evidence="3">
    <location>
        <begin position="133"/>
        <end position="153"/>
    </location>
</feature>
<feature type="transmembrane region" description="Helical" evidence="3">
    <location>
        <begin position="159"/>
        <end position="183"/>
    </location>
</feature>
<evidence type="ECO:0000256" key="1">
    <source>
        <dbReference type="ARBA" id="ARBA00004141"/>
    </source>
</evidence>
<dbReference type="PROSITE" id="PS50850">
    <property type="entry name" value="MFS"/>
    <property type="match status" value="1"/>
</dbReference>
<feature type="transmembrane region" description="Helical" evidence="3">
    <location>
        <begin position="336"/>
        <end position="354"/>
    </location>
</feature>
<evidence type="ECO:0000256" key="3">
    <source>
        <dbReference type="SAM" id="Phobius"/>
    </source>
</evidence>
<dbReference type="InterPro" id="IPR050327">
    <property type="entry name" value="Proton-linked_MCT"/>
</dbReference>
<feature type="transmembrane region" description="Helical" evidence="3">
    <location>
        <begin position="271"/>
        <end position="293"/>
    </location>
</feature>
<feature type="transmembrane region" description="Helical" evidence="3">
    <location>
        <begin position="67"/>
        <end position="87"/>
    </location>
</feature>
<dbReference type="InterPro" id="IPR011701">
    <property type="entry name" value="MFS"/>
</dbReference>
<dbReference type="AlphaFoldDB" id="A0A9P7RQT1"/>
<proteinExistence type="inferred from homology"/>
<name>A0A9P7RQT1_9AGAR</name>
<dbReference type="GeneID" id="66082591"/>
<dbReference type="GO" id="GO:0016020">
    <property type="term" value="C:membrane"/>
    <property type="evidence" value="ECO:0007669"/>
    <property type="project" value="UniProtKB-SubCell"/>
</dbReference>
<keyword evidence="3" id="KW-0812">Transmembrane</keyword>
<feature type="transmembrane region" description="Helical" evidence="3">
    <location>
        <begin position="195"/>
        <end position="214"/>
    </location>
</feature>
<evidence type="ECO:0000313" key="6">
    <source>
        <dbReference type="Proteomes" id="UP001049176"/>
    </source>
</evidence>
<feature type="domain" description="Major facilitator superfamily (MFS) profile" evidence="4">
    <location>
        <begin position="270"/>
        <end position="451"/>
    </location>
</feature>
<feature type="transmembrane region" description="Helical" evidence="3">
    <location>
        <begin position="425"/>
        <end position="447"/>
    </location>
</feature>
<keyword evidence="6" id="KW-1185">Reference proteome</keyword>